<sequence>MLVYKDLYSGDELCSDAYEQLPPFENAELSGVAFEVKSSKVAKGNEDYGIACNDEDGEGEGAVDAGVEMVIDIVEAFRLSSTSMTKAEYTAYIKKYMKRVATSLSSSNPDRVDKFKEDIQKFVKHVLSNFDDFEFYLGESFDLEAGLVYAYYKGEEISPRLIYLKDGLVEERY</sequence>
<dbReference type="KEGG" id="bdw:94334546"/>
<evidence type="ECO:0000313" key="6">
    <source>
        <dbReference type="Proteomes" id="UP001214638"/>
    </source>
</evidence>
<dbReference type="PROSITE" id="PS51797">
    <property type="entry name" value="TCTP_3"/>
    <property type="match status" value="1"/>
</dbReference>
<evidence type="ECO:0000256" key="1">
    <source>
        <dbReference type="ARBA" id="ARBA00004496"/>
    </source>
</evidence>
<evidence type="ECO:0000256" key="3">
    <source>
        <dbReference type="PROSITE-ProRule" id="PRU01133"/>
    </source>
</evidence>
<comment type="subcellular location">
    <subcellularLocation>
        <location evidence="1">Cytoplasm</location>
    </subcellularLocation>
</comment>
<dbReference type="InterPro" id="IPR011057">
    <property type="entry name" value="Mss4-like_sf"/>
</dbReference>
<dbReference type="PRINTS" id="PR01653">
    <property type="entry name" value="TCTPROTEIN"/>
</dbReference>
<evidence type="ECO:0000259" key="4">
    <source>
        <dbReference type="PROSITE" id="PS51797"/>
    </source>
</evidence>
<dbReference type="PANTHER" id="PTHR11991">
    <property type="entry name" value="TRANSLATIONALLY CONTROLLED TUMOR PROTEIN-RELATED"/>
    <property type="match status" value="1"/>
</dbReference>
<gene>
    <name evidence="5" type="ORF">BdWA1_000248</name>
</gene>
<reference evidence="5" key="1">
    <citation type="journal article" date="2023" name="Nat. Microbiol.">
        <title>Babesia duncani multi-omics identifies virulence factors and drug targets.</title>
        <authorList>
            <person name="Singh P."/>
            <person name="Lonardi S."/>
            <person name="Liang Q."/>
            <person name="Vydyam P."/>
            <person name="Khabirova E."/>
            <person name="Fang T."/>
            <person name="Gihaz S."/>
            <person name="Thekkiniath J."/>
            <person name="Munshi M."/>
            <person name="Abel S."/>
            <person name="Ciampossin L."/>
            <person name="Batugedara G."/>
            <person name="Gupta M."/>
            <person name="Lu X.M."/>
            <person name="Lenz T."/>
            <person name="Chakravarty S."/>
            <person name="Cornillot E."/>
            <person name="Hu Y."/>
            <person name="Ma W."/>
            <person name="Gonzalez L.M."/>
            <person name="Sanchez S."/>
            <person name="Estrada K."/>
            <person name="Sanchez-Flores A."/>
            <person name="Montero E."/>
            <person name="Harb O.S."/>
            <person name="Le Roch K.G."/>
            <person name="Mamoun C.B."/>
        </authorList>
    </citation>
    <scope>NUCLEOTIDE SEQUENCE</scope>
    <source>
        <strain evidence="5">WA1</strain>
    </source>
</reference>
<name>A0AAD9PLV4_9APIC</name>
<dbReference type="EMBL" id="JALLKP010000001">
    <property type="protein sequence ID" value="KAK2197249.1"/>
    <property type="molecule type" value="Genomic_DNA"/>
</dbReference>
<dbReference type="GeneID" id="94334546"/>
<organism evidence="5 6">
    <name type="scientific">Babesia duncani</name>
    <dbReference type="NCBI Taxonomy" id="323732"/>
    <lineage>
        <taxon>Eukaryota</taxon>
        <taxon>Sar</taxon>
        <taxon>Alveolata</taxon>
        <taxon>Apicomplexa</taxon>
        <taxon>Aconoidasida</taxon>
        <taxon>Piroplasmida</taxon>
        <taxon>Babesiidae</taxon>
        <taxon>Babesia</taxon>
    </lineage>
</organism>
<evidence type="ECO:0000256" key="2">
    <source>
        <dbReference type="ARBA" id="ARBA00022837"/>
    </source>
</evidence>
<dbReference type="SUPFAM" id="SSF51316">
    <property type="entry name" value="Mss4-like"/>
    <property type="match status" value="1"/>
</dbReference>
<keyword evidence="2" id="KW-0106">Calcium</keyword>
<dbReference type="Gene3D" id="2.170.150.10">
    <property type="entry name" value="Metal Binding Protein, Guanine Nucleotide Exchange Factor, Chain A"/>
    <property type="match status" value="1"/>
</dbReference>
<proteinExistence type="inferred from homology"/>
<comment type="similarity">
    <text evidence="3">Belongs to the TCTP family.</text>
</comment>
<evidence type="ECO:0000313" key="5">
    <source>
        <dbReference type="EMBL" id="KAK2197249.1"/>
    </source>
</evidence>
<dbReference type="InterPro" id="IPR011323">
    <property type="entry name" value="Mss4/transl-control_tumour"/>
</dbReference>
<comment type="caution">
    <text evidence="5">The sequence shown here is derived from an EMBL/GenBank/DDBJ whole genome shotgun (WGS) entry which is preliminary data.</text>
</comment>
<dbReference type="InterPro" id="IPR034737">
    <property type="entry name" value="TCTP"/>
</dbReference>
<accession>A0AAD9PLV4</accession>
<dbReference type="PANTHER" id="PTHR11991:SF0">
    <property type="entry name" value="TRANSLATIONALLY-CONTROLLED TUMOR PROTEIN"/>
    <property type="match status" value="1"/>
</dbReference>
<dbReference type="InterPro" id="IPR018105">
    <property type="entry name" value="Translational_control_tumour_p"/>
</dbReference>
<dbReference type="Pfam" id="PF00838">
    <property type="entry name" value="TCTP"/>
    <property type="match status" value="1"/>
</dbReference>
<protein>
    <submittedName>
        <fullName evidence="5">Bifunctional Translationally controlled tumor protein (TCTP) domain/Translationally controlled tumor protein/Mss4-like superfamily/Mss4-translationally controlled tumor-associated TCTP</fullName>
    </submittedName>
</protein>
<dbReference type="RefSeq" id="XP_067804091.1">
    <property type="nucleotide sequence ID" value="XM_067945300.1"/>
</dbReference>
<keyword evidence="6" id="KW-1185">Reference proteome</keyword>
<dbReference type="Proteomes" id="UP001214638">
    <property type="component" value="Unassembled WGS sequence"/>
</dbReference>
<feature type="domain" description="TCTP" evidence="4">
    <location>
        <begin position="1"/>
        <end position="173"/>
    </location>
</feature>
<dbReference type="GO" id="GO:0005509">
    <property type="term" value="F:calcium ion binding"/>
    <property type="evidence" value="ECO:0007669"/>
    <property type="project" value="TreeGrafter"/>
</dbReference>
<dbReference type="GO" id="GO:0005737">
    <property type="term" value="C:cytoplasm"/>
    <property type="evidence" value="ECO:0007669"/>
    <property type="project" value="UniProtKB-SubCell"/>
</dbReference>
<dbReference type="AlphaFoldDB" id="A0AAD9PLV4"/>